<proteinExistence type="predicted"/>
<name>A0A165P9C2_9APHY</name>
<accession>A0A165P9C2</accession>
<evidence type="ECO:0000313" key="1">
    <source>
        <dbReference type="EMBL" id="KZT67924.1"/>
    </source>
</evidence>
<dbReference type="Proteomes" id="UP000076727">
    <property type="component" value="Unassembled WGS sequence"/>
</dbReference>
<keyword evidence="2" id="KW-1185">Reference proteome</keyword>
<reference evidence="1 2" key="1">
    <citation type="journal article" date="2016" name="Mol. Biol. Evol.">
        <title>Comparative Genomics of Early-Diverging Mushroom-Forming Fungi Provides Insights into the Origins of Lignocellulose Decay Capabilities.</title>
        <authorList>
            <person name="Nagy L.G."/>
            <person name="Riley R."/>
            <person name="Tritt A."/>
            <person name="Adam C."/>
            <person name="Daum C."/>
            <person name="Floudas D."/>
            <person name="Sun H."/>
            <person name="Yadav J.S."/>
            <person name="Pangilinan J."/>
            <person name="Larsson K.H."/>
            <person name="Matsuura K."/>
            <person name="Barry K."/>
            <person name="Labutti K."/>
            <person name="Kuo R."/>
            <person name="Ohm R.A."/>
            <person name="Bhattacharya S.S."/>
            <person name="Shirouzu T."/>
            <person name="Yoshinaga Y."/>
            <person name="Martin F.M."/>
            <person name="Grigoriev I.V."/>
            <person name="Hibbett D.S."/>
        </authorList>
    </citation>
    <scope>NUCLEOTIDE SEQUENCE [LARGE SCALE GENOMIC DNA]</scope>
    <source>
        <strain evidence="1 2">L-15889</strain>
    </source>
</reference>
<sequence length="109" mass="12250">MSLWYPFFDQQVLPPLVKDYVSSRSSGKGNATGACMTRTNFHSGCHLCPAVTAWDQLARNIFRSMRMPASVQQSCRGVLKATYERASKNASHYVKWQPNPNSRTLGHTN</sequence>
<protein>
    <submittedName>
        <fullName evidence="1">Uncharacterized protein</fullName>
    </submittedName>
</protein>
<dbReference type="EMBL" id="KV429071">
    <property type="protein sequence ID" value="KZT67924.1"/>
    <property type="molecule type" value="Genomic_DNA"/>
</dbReference>
<evidence type="ECO:0000313" key="2">
    <source>
        <dbReference type="Proteomes" id="UP000076727"/>
    </source>
</evidence>
<gene>
    <name evidence="1" type="ORF">DAEQUDRAFT_728421</name>
</gene>
<dbReference type="AlphaFoldDB" id="A0A165P9C2"/>
<organism evidence="1 2">
    <name type="scientific">Daedalea quercina L-15889</name>
    <dbReference type="NCBI Taxonomy" id="1314783"/>
    <lineage>
        <taxon>Eukaryota</taxon>
        <taxon>Fungi</taxon>
        <taxon>Dikarya</taxon>
        <taxon>Basidiomycota</taxon>
        <taxon>Agaricomycotina</taxon>
        <taxon>Agaricomycetes</taxon>
        <taxon>Polyporales</taxon>
        <taxon>Fomitopsis</taxon>
    </lineage>
</organism>